<feature type="coiled-coil region" evidence="1">
    <location>
        <begin position="392"/>
        <end position="426"/>
    </location>
</feature>
<evidence type="ECO:0000313" key="3">
    <source>
        <dbReference type="Proteomes" id="UP000738325"/>
    </source>
</evidence>
<dbReference type="EMBL" id="JAAAIP010000915">
    <property type="protein sequence ID" value="KAG0311497.1"/>
    <property type="molecule type" value="Genomic_DNA"/>
</dbReference>
<dbReference type="AlphaFoldDB" id="A0A9P6R440"/>
<proteinExistence type="predicted"/>
<accession>A0A9P6R440</accession>
<keyword evidence="1" id="KW-0175">Coiled coil</keyword>
<evidence type="ECO:0000313" key="2">
    <source>
        <dbReference type="EMBL" id="KAG0311497.1"/>
    </source>
</evidence>
<comment type="caution">
    <text evidence="2">The sequence shown here is derived from an EMBL/GenBank/DDBJ whole genome shotgun (WGS) entry which is preliminary data.</text>
</comment>
<sequence length="445" mass="49256">MSQHPIFIRQHQQQAVSTASASPVSSATTLVPRAILRRRVTLTNESRNSICQKSREHPDMTLDDLAIWAEKELHLGRRPATITISNILKSFYSSLAIDSEGEGEGEDESMKLDYDNDNLYNSGQTSLDVSANLQKRVSANTATNRVQNLVVRHDIEIQSHSSASSSRTMQVASLPKHLFPVSKWDECGVNPEPGFEPRCNLNQVGPDSILEAHLDPSLSDEEFAIVQEPILEASSGDDVLAGQSASILQKPDQYRGVFNIPDRVPPKALLPLRSSETGKRRASPGVYFSAAQEETTDLRAAVRAGKRRAITPPLSSEGCASRGIHSWESRNANTQVPTCSPHGLDSISGGAYMASAAGQKKGQSSEQTIDRHIQARESKEVAPEMEFRRKKLELKEKKMKLFERQVTATERQVAIAERQVEMQTEREAFLKQIILALLKQKNLVE</sequence>
<organism evidence="2 3">
    <name type="scientific">Dissophora globulifera</name>
    <dbReference type="NCBI Taxonomy" id="979702"/>
    <lineage>
        <taxon>Eukaryota</taxon>
        <taxon>Fungi</taxon>
        <taxon>Fungi incertae sedis</taxon>
        <taxon>Mucoromycota</taxon>
        <taxon>Mortierellomycotina</taxon>
        <taxon>Mortierellomycetes</taxon>
        <taxon>Mortierellales</taxon>
        <taxon>Mortierellaceae</taxon>
        <taxon>Dissophora</taxon>
    </lineage>
</organism>
<protein>
    <submittedName>
        <fullName evidence="2">Uncharacterized protein</fullName>
    </submittedName>
</protein>
<dbReference type="Gene3D" id="1.10.10.60">
    <property type="entry name" value="Homeodomain-like"/>
    <property type="match status" value="1"/>
</dbReference>
<reference evidence="2" key="1">
    <citation type="journal article" date="2020" name="Fungal Divers.">
        <title>Resolving the Mortierellaceae phylogeny through synthesis of multi-gene phylogenetics and phylogenomics.</title>
        <authorList>
            <person name="Vandepol N."/>
            <person name="Liber J."/>
            <person name="Desiro A."/>
            <person name="Na H."/>
            <person name="Kennedy M."/>
            <person name="Barry K."/>
            <person name="Grigoriev I.V."/>
            <person name="Miller A.N."/>
            <person name="O'Donnell K."/>
            <person name="Stajich J.E."/>
            <person name="Bonito G."/>
        </authorList>
    </citation>
    <scope>NUCLEOTIDE SEQUENCE</scope>
    <source>
        <strain evidence="2">REB-010B</strain>
    </source>
</reference>
<name>A0A9P6R440_9FUNG</name>
<gene>
    <name evidence="2" type="ORF">BGZ99_010126</name>
</gene>
<dbReference type="Proteomes" id="UP000738325">
    <property type="component" value="Unassembled WGS sequence"/>
</dbReference>
<keyword evidence="3" id="KW-1185">Reference proteome</keyword>
<evidence type="ECO:0000256" key="1">
    <source>
        <dbReference type="SAM" id="Coils"/>
    </source>
</evidence>